<accession>A0A5C8CKH3</accession>
<evidence type="ECO:0000313" key="2">
    <source>
        <dbReference type="Proteomes" id="UP000325116"/>
    </source>
</evidence>
<evidence type="ECO:0000313" key="1">
    <source>
        <dbReference type="EMBL" id="TXJ12222.1"/>
    </source>
</evidence>
<evidence type="ECO:0008006" key="3">
    <source>
        <dbReference type="Google" id="ProtNLM"/>
    </source>
</evidence>
<gene>
    <name evidence="1" type="ORF">EPJ80_05365</name>
</gene>
<dbReference type="InterPro" id="IPR016024">
    <property type="entry name" value="ARM-type_fold"/>
</dbReference>
<dbReference type="EMBL" id="SAXT01000004">
    <property type="protein sequence ID" value="TXJ12222.1"/>
    <property type="molecule type" value="Genomic_DNA"/>
</dbReference>
<comment type="caution">
    <text evidence="1">The sequence shown here is derived from an EMBL/GenBank/DDBJ whole genome shotgun (WGS) entry which is preliminary data.</text>
</comment>
<dbReference type="SUPFAM" id="SSF48371">
    <property type="entry name" value="ARM repeat"/>
    <property type="match status" value="1"/>
</dbReference>
<organism evidence="1 2">
    <name type="scientific">Brachyspira aalborgi</name>
    <dbReference type="NCBI Taxonomy" id="29522"/>
    <lineage>
        <taxon>Bacteria</taxon>
        <taxon>Pseudomonadati</taxon>
        <taxon>Spirochaetota</taxon>
        <taxon>Spirochaetia</taxon>
        <taxon>Brachyspirales</taxon>
        <taxon>Brachyspiraceae</taxon>
        <taxon>Brachyspira</taxon>
    </lineage>
</organism>
<sequence>MKEILSELESEDIKKRLNALDELAKMVSAENIDRVLIIKALKPHILDWDEDVRAKVSSVLKLYTEQ</sequence>
<proteinExistence type="predicted"/>
<dbReference type="RefSeq" id="WP_147758212.1">
    <property type="nucleotide sequence ID" value="NZ_SAXT01000004.1"/>
</dbReference>
<dbReference type="InterPro" id="IPR011989">
    <property type="entry name" value="ARM-like"/>
</dbReference>
<dbReference type="Gene3D" id="1.25.10.10">
    <property type="entry name" value="Leucine-rich Repeat Variant"/>
    <property type="match status" value="1"/>
</dbReference>
<protein>
    <recommendedName>
        <fullName evidence="3">HEAT repeat domain-containing protein</fullName>
    </recommendedName>
</protein>
<name>A0A5C8CKH3_9SPIR</name>
<dbReference type="AlphaFoldDB" id="A0A5C8CKH3"/>
<reference evidence="1 2" key="1">
    <citation type="journal article" date="1992" name="Lakartidningen">
        <title>[Penicillin V and not amoxicillin is the first choice preparation in acute otitis].</title>
        <authorList>
            <person name="Kamme C."/>
            <person name="Lundgren K."/>
            <person name="Prellner K."/>
        </authorList>
    </citation>
    <scope>NUCLEOTIDE SEQUENCE [LARGE SCALE GENOMIC DNA]</scope>
    <source>
        <strain evidence="1 2">W1</strain>
    </source>
</reference>
<dbReference type="Proteomes" id="UP000325116">
    <property type="component" value="Unassembled WGS sequence"/>
</dbReference>